<dbReference type="OrthoDB" id="5472246at2"/>
<accession>A0A3P3W9G8</accession>
<feature type="transmembrane region" description="Helical" evidence="1">
    <location>
        <begin position="72"/>
        <end position="92"/>
    </location>
</feature>
<dbReference type="Proteomes" id="UP000271937">
    <property type="component" value="Unassembled WGS sequence"/>
</dbReference>
<dbReference type="PROSITE" id="PS51257">
    <property type="entry name" value="PROKAR_LIPOPROTEIN"/>
    <property type="match status" value="1"/>
</dbReference>
<organism evidence="3 4">
    <name type="scientific">Flavobacterium macacae</name>
    <dbReference type="NCBI Taxonomy" id="2488993"/>
    <lineage>
        <taxon>Bacteria</taxon>
        <taxon>Pseudomonadati</taxon>
        <taxon>Bacteroidota</taxon>
        <taxon>Flavobacteriia</taxon>
        <taxon>Flavobacteriales</taxon>
        <taxon>Flavobacteriaceae</taxon>
        <taxon>Flavobacterium</taxon>
    </lineage>
</organism>
<dbReference type="Pfam" id="PF04892">
    <property type="entry name" value="VanZ"/>
    <property type="match status" value="1"/>
</dbReference>
<keyword evidence="4" id="KW-1185">Reference proteome</keyword>
<dbReference type="PANTHER" id="PTHR28008:SF1">
    <property type="entry name" value="DOMAIN PROTEIN, PUTATIVE (AFU_ORTHOLOGUE AFUA_3G10980)-RELATED"/>
    <property type="match status" value="1"/>
</dbReference>
<keyword evidence="1" id="KW-0472">Membrane</keyword>
<evidence type="ECO:0000256" key="1">
    <source>
        <dbReference type="SAM" id="Phobius"/>
    </source>
</evidence>
<feature type="transmembrane region" description="Helical" evidence="1">
    <location>
        <begin position="104"/>
        <end position="121"/>
    </location>
</feature>
<name>A0A3P3W9G8_9FLAO</name>
<reference evidence="3 4" key="1">
    <citation type="submission" date="2018-11" db="EMBL/GenBank/DDBJ databases">
        <title>Flavobacterium sp. nov., YIM 102600 draft genome.</title>
        <authorList>
            <person name="Li G."/>
            <person name="Jiang Y."/>
        </authorList>
    </citation>
    <scope>NUCLEOTIDE SEQUENCE [LARGE SCALE GENOMIC DNA]</scope>
    <source>
        <strain evidence="3 4">YIM 102600</strain>
    </source>
</reference>
<proteinExistence type="predicted"/>
<evidence type="ECO:0000259" key="2">
    <source>
        <dbReference type="Pfam" id="PF04892"/>
    </source>
</evidence>
<dbReference type="EMBL" id="RQVR01000007">
    <property type="protein sequence ID" value="RRJ91795.1"/>
    <property type="molecule type" value="Genomic_DNA"/>
</dbReference>
<keyword evidence="1" id="KW-0812">Transmembrane</keyword>
<comment type="caution">
    <text evidence="3">The sequence shown here is derived from an EMBL/GenBank/DDBJ whole genome shotgun (WGS) entry which is preliminary data.</text>
</comment>
<dbReference type="PANTHER" id="PTHR28008">
    <property type="entry name" value="DOMAIN PROTEIN, PUTATIVE (AFU_ORTHOLOGUE AFUA_3G10980)-RELATED"/>
    <property type="match status" value="1"/>
</dbReference>
<gene>
    <name evidence="3" type="ORF">EG849_07930</name>
</gene>
<feature type="domain" description="VanZ-like" evidence="2">
    <location>
        <begin position="32"/>
        <end position="120"/>
    </location>
</feature>
<evidence type="ECO:0000313" key="4">
    <source>
        <dbReference type="Proteomes" id="UP000271937"/>
    </source>
</evidence>
<dbReference type="AlphaFoldDB" id="A0A3P3W9G8"/>
<sequence>MERNKKIILFLALALFWTISITIACLVDMSTVPAANVENIDKFAHLAFYGIFSILWFLYLRNKIENTKKLFLVVFLLSVSFGIFIEFCQSTFTENRQADINDAIANTIGATIGLIIMSFFNRRVKK</sequence>
<evidence type="ECO:0000313" key="3">
    <source>
        <dbReference type="EMBL" id="RRJ91795.1"/>
    </source>
</evidence>
<keyword evidence="1" id="KW-1133">Transmembrane helix</keyword>
<protein>
    <recommendedName>
        <fullName evidence="2">VanZ-like domain-containing protein</fullName>
    </recommendedName>
</protein>
<dbReference type="InterPro" id="IPR006976">
    <property type="entry name" value="VanZ-like"/>
</dbReference>
<feature type="transmembrane region" description="Helical" evidence="1">
    <location>
        <begin position="44"/>
        <end position="60"/>
    </location>
</feature>
<dbReference type="NCBIfam" id="NF037970">
    <property type="entry name" value="vanZ_1"/>
    <property type="match status" value="1"/>
</dbReference>